<dbReference type="Proteomes" id="UP000309215">
    <property type="component" value="Unassembled WGS sequence"/>
</dbReference>
<dbReference type="OrthoDB" id="9787732at2"/>
<comment type="caution">
    <text evidence="7">The sequence shown here is derived from an EMBL/GenBank/DDBJ whole genome shotgun (WGS) entry which is preliminary data.</text>
</comment>
<keyword evidence="4 5" id="KW-0472">Membrane</keyword>
<evidence type="ECO:0000256" key="1">
    <source>
        <dbReference type="ARBA" id="ARBA00004141"/>
    </source>
</evidence>
<evidence type="ECO:0000259" key="6">
    <source>
        <dbReference type="Pfam" id="PF06271"/>
    </source>
</evidence>
<dbReference type="InterPro" id="IPR010432">
    <property type="entry name" value="RDD"/>
</dbReference>
<evidence type="ECO:0000256" key="4">
    <source>
        <dbReference type="ARBA" id="ARBA00023136"/>
    </source>
</evidence>
<dbReference type="Pfam" id="PF06271">
    <property type="entry name" value="RDD"/>
    <property type="match status" value="1"/>
</dbReference>
<evidence type="ECO:0000256" key="5">
    <source>
        <dbReference type="SAM" id="Phobius"/>
    </source>
</evidence>
<keyword evidence="8" id="KW-1185">Reference proteome</keyword>
<evidence type="ECO:0000256" key="2">
    <source>
        <dbReference type="ARBA" id="ARBA00022692"/>
    </source>
</evidence>
<organism evidence="7 8">
    <name type="scientific">Polyangium fumosum</name>
    <dbReference type="NCBI Taxonomy" id="889272"/>
    <lineage>
        <taxon>Bacteria</taxon>
        <taxon>Pseudomonadati</taxon>
        <taxon>Myxococcota</taxon>
        <taxon>Polyangia</taxon>
        <taxon>Polyangiales</taxon>
        <taxon>Polyangiaceae</taxon>
        <taxon>Polyangium</taxon>
    </lineage>
</organism>
<evidence type="ECO:0000313" key="8">
    <source>
        <dbReference type="Proteomes" id="UP000309215"/>
    </source>
</evidence>
<protein>
    <submittedName>
        <fullName evidence="7">RDD family protein</fullName>
    </submittedName>
</protein>
<feature type="transmembrane region" description="Helical" evidence="5">
    <location>
        <begin position="43"/>
        <end position="64"/>
    </location>
</feature>
<comment type="subcellular location">
    <subcellularLocation>
        <location evidence="1">Membrane</location>
        <topology evidence="1">Multi-pass membrane protein</topology>
    </subcellularLocation>
</comment>
<name>A0A4U1JF91_9BACT</name>
<dbReference type="PANTHER" id="PTHR38480">
    <property type="entry name" value="SLR0254 PROTEIN"/>
    <property type="match status" value="1"/>
</dbReference>
<dbReference type="AlphaFoldDB" id="A0A4U1JF91"/>
<sequence>MAEQARRLQPIDTTAEIETPEHVRFHYPVAGPARRVVAWALDWLIRGAVLLLFAFIALLGGLAVGDAVSGLSTGFLLVILFLLEWGYYTLWEVAWNGRTPGKRALDLRVVSVHGHPLRTGDSFLRNLLRAADFLPLGYAIGLVVMARDSRFRRLGDMVAGTMVIVEERRAVASALRIDPPPTPKELASLPQRLPLSGDELEAIELFLRRKEGLGPAREEELAAMVAPLFASRMGIRNKDSARLLALLHARASERRRPL</sequence>
<reference evidence="7 8" key="1">
    <citation type="submission" date="2019-04" db="EMBL/GenBank/DDBJ databases">
        <authorList>
            <person name="Li Y."/>
            <person name="Wang J."/>
        </authorList>
    </citation>
    <scope>NUCLEOTIDE SEQUENCE [LARGE SCALE GENOMIC DNA]</scope>
    <source>
        <strain evidence="7 8">DSM 14668</strain>
    </source>
</reference>
<feature type="domain" description="RDD" evidence="6">
    <location>
        <begin position="29"/>
        <end position="160"/>
    </location>
</feature>
<dbReference type="RefSeq" id="WP_136929548.1">
    <property type="nucleotide sequence ID" value="NZ_SSMQ01000012.1"/>
</dbReference>
<gene>
    <name evidence="7" type="ORF">E8A74_14300</name>
</gene>
<proteinExistence type="predicted"/>
<feature type="transmembrane region" description="Helical" evidence="5">
    <location>
        <begin position="71"/>
        <end position="88"/>
    </location>
</feature>
<accession>A0A4U1JF91</accession>
<dbReference type="PANTHER" id="PTHR38480:SF1">
    <property type="entry name" value="SLR0254 PROTEIN"/>
    <property type="match status" value="1"/>
</dbReference>
<dbReference type="GO" id="GO:0016020">
    <property type="term" value="C:membrane"/>
    <property type="evidence" value="ECO:0007669"/>
    <property type="project" value="UniProtKB-SubCell"/>
</dbReference>
<keyword evidence="2 5" id="KW-0812">Transmembrane</keyword>
<evidence type="ECO:0000313" key="7">
    <source>
        <dbReference type="EMBL" id="TKD08951.1"/>
    </source>
</evidence>
<keyword evidence="3 5" id="KW-1133">Transmembrane helix</keyword>
<evidence type="ECO:0000256" key="3">
    <source>
        <dbReference type="ARBA" id="ARBA00022989"/>
    </source>
</evidence>
<dbReference type="EMBL" id="SSMQ01000012">
    <property type="protein sequence ID" value="TKD08951.1"/>
    <property type="molecule type" value="Genomic_DNA"/>
</dbReference>